<proteinExistence type="predicted"/>
<gene>
    <name evidence="3" type="ORF">KC729_21780</name>
</gene>
<comment type="caution">
    <text evidence="3">The sequence shown here is derived from an EMBL/GenBank/DDBJ whole genome shotgun (WGS) entry which is preliminary data.</text>
</comment>
<evidence type="ECO:0000313" key="4">
    <source>
        <dbReference type="Proteomes" id="UP000697710"/>
    </source>
</evidence>
<evidence type="ECO:0000313" key="3">
    <source>
        <dbReference type="EMBL" id="MCA9730327.1"/>
    </source>
</evidence>
<sequence length="197" mass="21250">MPYRTRTKAPWRIAPASGPLLLLLIQTLTDPASAQSGGTFDLRWGTVDCGGTTFCSGGNFTLGETAGQSDAGVLSNGPFALSGGFWSGGSAETSGIDPEPEDLPRLVRLLGDAPNPFDRITTISYELSLDDTHVRIRVFDSSGREVAVLIDEVRKAGRYTAVWSGRDVRGQRVPSGVYFYRFEAGSVAQMKKIVFVR</sequence>
<keyword evidence="1" id="KW-0732">Signal</keyword>
<dbReference type="InterPro" id="IPR026444">
    <property type="entry name" value="Secre_tail"/>
</dbReference>
<evidence type="ECO:0000259" key="2">
    <source>
        <dbReference type="Pfam" id="PF13860"/>
    </source>
</evidence>
<dbReference type="Proteomes" id="UP000697710">
    <property type="component" value="Unassembled WGS sequence"/>
</dbReference>
<feature type="signal peptide" evidence="1">
    <location>
        <begin position="1"/>
        <end position="34"/>
    </location>
</feature>
<evidence type="ECO:0000256" key="1">
    <source>
        <dbReference type="SAM" id="SignalP"/>
    </source>
</evidence>
<feature type="chain" id="PRO_5036912691" evidence="1">
    <location>
        <begin position="35"/>
        <end position="197"/>
    </location>
</feature>
<reference evidence="3" key="1">
    <citation type="submission" date="2020-04" db="EMBL/GenBank/DDBJ databases">
        <authorList>
            <person name="Zhang T."/>
        </authorList>
    </citation>
    <scope>NUCLEOTIDE SEQUENCE</scope>
    <source>
        <strain evidence="3">HKST-UBA01</strain>
    </source>
</reference>
<protein>
    <submittedName>
        <fullName evidence="3">T9SS type A sorting domain-containing protein</fullName>
    </submittedName>
</protein>
<dbReference type="AlphaFoldDB" id="A0A956M578"/>
<dbReference type="EMBL" id="JAGQHR010001110">
    <property type="protein sequence ID" value="MCA9730327.1"/>
    <property type="molecule type" value="Genomic_DNA"/>
</dbReference>
<organism evidence="3 4">
    <name type="scientific">Eiseniibacteriota bacterium</name>
    <dbReference type="NCBI Taxonomy" id="2212470"/>
    <lineage>
        <taxon>Bacteria</taxon>
        <taxon>Candidatus Eiseniibacteriota</taxon>
    </lineage>
</organism>
<name>A0A956M578_UNCEI</name>
<feature type="domain" description="FlgD/Vpr Ig-like" evidence="2">
    <location>
        <begin position="122"/>
        <end position="182"/>
    </location>
</feature>
<dbReference type="Gene3D" id="2.60.40.4070">
    <property type="match status" value="1"/>
</dbReference>
<accession>A0A956M578</accession>
<dbReference type="NCBIfam" id="TIGR04183">
    <property type="entry name" value="Por_Secre_tail"/>
    <property type="match status" value="1"/>
</dbReference>
<reference evidence="3" key="2">
    <citation type="journal article" date="2021" name="Microbiome">
        <title>Successional dynamics and alternative stable states in a saline activated sludge microbial community over 9 years.</title>
        <authorList>
            <person name="Wang Y."/>
            <person name="Ye J."/>
            <person name="Ju F."/>
            <person name="Liu L."/>
            <person name="Boyd J.A."/>
            <person name="Deng Y."/>
            <person name="Parks D.H."/>
            <person name="Jiang X."/>
            <person name="Yin X."/>
            <person name="Woodcroft B.J."/>
            <person name="Tyson G.W."/>
            <person name="Hugenholtz P."/>
            <person name="Polz M.F."/>
            <person name="Zhang T."/>
        </authorList>
    </citation>
    <scope>NUCLEOTIDE SEQUENCE</scope>
    <source>
        <strain evidence="3">HKST-UBA01</strain>
    </source>
</reference>
<dbReference type="InterPro" id="IPR025965">
    <property type="entry name" value="FlgD/Vpr_Ig-like"/>
</dbReference>
<dbReference type="Pfam" id="PF13860">
    <property type="entry name" value="FlgD_ig"/>
    <property type="match status" value="1"/>
</dbReference>